<reference evidence="5" key="1">
    <citation type="submission" date="2011-01" db="EMBL/GenBank/DDBJ databases">
        <title>Complete sequence of plasmid1 of Acidobacterium sp. MP5ACTX9.</title>
        <authorList>
            <consortium name="US DOE Joint Genome Institute"/>
            <person name="Lucas S."/>
            <person name="Copeland A."/>
            <person name="Lapidus A."/>
            <person name="Cheng J.-F."/>
            <person name="Goodwin L."/>
            <person name="Pitluck S."/>
            <person name="Teshima H."/>
            <person name="Detter J.C."/>
            <person name="Han C."/>
            <person name="Tapia R."/>
            <person name="Land M."/>
            <person name="Hauser L."/>
            <person name="Kyrpides N."/>
            <person name="Ivanova N."/>
            <person name="Ovchinnikova G."/>
            <person name="Pagani I."/>
            <person name="Rawat S.R."/>
            <person name="Mannisto M."/>
            <person name="Haggblom M.M."/>
            <person name="Woyke T."/>
        </authorList>
    </citation>
    <scope>NUCLEOTIDE SEQUENCE [LARGE SCALE GENOMIC DNA]</scope>
    <source>
        <strain evidence="5">MP5ACTX9</strain>
        <plasmid evidence="5">Plasmid pACIX901</plasmid>
    </source>
</reference>
<dbReference type="GO" id="GO:0008236">
    <property type="term" value="F:serine-type peptidase activity"/>
    <property type="evidence" value="ECO:0007669"/>
    <property type="project" value="InterPro"/>
</dbReference>
<dbReference type="InterPro" id="IPR002469">
    <property type="entry name" value="Peptidase_S9B_N"/>
</dbReference>
<feature type="region of interest" description="Disordered" evidence="1">
    <location>
        <begin position="172"/>
        <end position="214"/>
    </location>
</feature>
<proteinExistence type="predicted"/>
<dbReference type="KEGG" id="acm:AciX9_4237"/>
<protein>
    <submittedName>
        <fullName evidence="4">Peptidase S9B dipeptidylpeptidase IV domain protein</fullName>
    </submittedName>
</protein>
<dbReference type="GO" id="GO:0006508">
    <property type="term" value="P:proteolysis"/>
    <property type="evidence" value="ECO:0007669"/>
    <property type="project" value="InterPro"/>
</dbReference>
<dbReference type="ESTHER" id="acism-e8x6c9">
    <property type="family name" value="DPP4N_Peptidase_S9"/>
</dbReference>
<feature type="domain" description="Peptidase S9 prolyl oligopeptidase catalytic" evidence="2">
    <location>
        <begin position="657"/>
        <end position="845"/>
    </location>
</feature>
<dbReference type="SUPFAM" id="SSF53474">
    <property type="entry name" value="alpha/beta-Hydrolases"/>
    <property type="match status" value="1"/>
</dbReference>
<dbReference type="InterPro" id="IPR029058">
    <property type="entry name" value="AB_hydrolase_fold"/>
</dbReference>
<dbReference type="InterPro" id="IPR050278">
    <property type="entry name" value="Serine_Prot_S9B/DPPIV"/>
</dbReference>
<dbReference type="HOGENOM" id="CLU_006105_3_1_0"/>
<evidence type="ECO:0000313" key="5">
    <source>
        <dbReference type="Proteomes" id="UP000000343"/>
    </source>
</evidence>
<keyword evidence="4" id="KW-0614">Plasmid</keyword>
<evidence type="ECO:0000313" key="4">
    <source>
        <dbReference type="EMBL" id="ADW71013.1"/>
    </source>
</evidence>
<dbReference type="PANTHER" id="PTHR11731">
    <property type="entry name" value="PROTEASE FAMILY S9B,C DIPEPTIDYL-PEPTIDASE IV-RELATED"/>
    <property type="match status" value="1"/>
</dbReference>
<dbReference type="Pfam" id="PF00326">
    <property type="entry name" value="Peptidase_S9"/>
    <property type="match status" value="1"/>
</dbReference>
<dbReference type="Gene3D" id="3.40.50.1820">
    <property type="entry name" value="alpha/beta hydrolase"/>
    <property type="match status" value="1"/>
</dbReference>
<dbReference type="Pfam" id="PF00930">
    <property type="entry name" value="DPPIV_N"/>
    <property type="match status" value="1"/>
</dbReference>
<dbReference type="AlphaFoldDB" id="E8X6C9"/>
<dbReference type="EMBL" id="CP002481">
    <property type="protein sequence ID" value="ADW71013.1"/>
    <property type="molecule type" value="Genomic_DNA"/>
</dbReference>
<feature type="domain" description="Dipeptidylpeptidase IV N-terminal" evidence="3">
    <location>
        <begin position="268"/>
        <end position="567"/>
    </location>
</feature>
<name>E8X6C9_GRATM</name>
<evidence type="ECO:0000259" key="2">
    <source>
        <dbReference type="Pfam" id="PF00326"/>
    </source>
</evidence>
<dbReference type="Gene3D" id="2.140.10.30">
    <property type="entry name" value="Dipeptidylpeptidase IV, N-terminal domain"/>
    <property type="match status" value="1"/>
</dbReference>
<dbReference type="Proteomes" id="UP000000343">
    <property type="component" value="Plasmid pACIX901"/>
</dbReference>
<dbReference type="InterPro" id="IPR001375">
    <property type="entry name" value="Peptidase_S9_cat"/>
</dbReference>
<evidence type="ECO:0000256" key="1">
    <source>
        <dbReference type="SAM" id="MobiDB-lite"/>
    </source>
</evidence>
<keyword evidence="5" id="KW-1185">Reference proteome</keyword>
<dbReference type="PANTHER" id="PTHR11731:SF118">
    <property type="entry name" value="BLR1971 PROTEIN"/>
    <property type="match status" value="1"/>
</dbReference>
<dbReference type="SUPFAM" id="SSF82171">
    <property type="entry name" value="DPP6 N-terminal domain-like"/>
    <property type="match status" value="1"/>
</dbReference>
<accession>E8X6C9</accession>
<gene>
    <name evidence="4" type="ordered locus">AciX9_4237</name>
</gene>
<organism evidence="5">
    <name type="scientific">Granulicella tundricola (strain ATCC BAA-1859 / DSM 23138 / MP5ACTX9)</name>
    <dbReference type="NCBI Taxonomy" id="1198114"/>
    <lineage>
        <taxon>Bacteria</taxon>
        <taxon>Pseudomonadati</taxon>
        <taxon>Acidobacteriota</taxon>
        <taxon>Terriglobia</taxon>
        <taxon>Terriglobales</taxon>
        <taxon>Acidobacteriaceae</taxon>
        <taxon>Granulicella</taxon>
    </lineage>
</organism>
<geneLocation type="plasmid" evidence="4 5">
    <name>pACIX901</name>
</geneLocation>
<sequence length="868" mass="94823">MCTSFKGSKPIFLAMFAMWASIPTPGLSGQGTLADYQRGHELQAKAKGLVVNTPGPTNWIGETDHFWYTRAVKGGTEFVLVDADAGTKKAAFDQERLAGAISKATNHPYTALMLPFAPMTGRGGAARPMPGAAMSAPLTFVDGEKAIQFGVSGSLYKCGLADYLCAKTGPVPEEDGRGGRGASPEDEALISPEGPGGDPVDGLEYQPPASQANDAGHYDRVQHACAEVPQGGAGRGRGQVRGGAGGARLGVGSQFLGQLPAEAPETCASFDGKWVAYIENFNVFLKPVGGKEDGVPLSFDGSEGNYYSLRTLAWSPDSKKLVAYHTRPGYDREITYIESSPKDQIQPKHTTIHYAKPGDTLDIAYPALFDVATKKETEIDHGLFPNPYSISAPVWWKDGRGFTFEYNQRGHQAYTVIEVNAQTAQTRPLIAEETKTFFYYSNLGPGLSAGRKYRYDVNDGKEIIWASERDGWEHLYLYDGVTGKVKNQITKGDWLVREVEHVDEAKGQIWFYAGGIVPGQDPYFTQLYRINFDGKGLTKMTDADGTHTVSFSHDRKFYTDTWQRIDLASVAQLRKADDQKVVMDLDKGDTSALTAAGFKFPEVFVAKARDGKTDIWGTITRPMNFDPAKKYPVIENIYAGPQGSFVPKTFSAVAPDQAMAELGFIVVHVDGMGTSNRSKAFHDVAFKNLGDAGFPDRILWHQAAAAKYPYYDISRVGIFGTSAGGQSSLGGVLFHPEFYKVVVTNSGCHDNRMDKMWWNEQWMGWPLGPQYAASSNVDNAYRLQGRALIVIGEMDSNVDPASSLQVVNALVKAHKHFDMIYIPGQNHGVASLGTEHYRDDYFVHYLLGVEPPDWNKVSLPADDAAAGN</sequence>
<evidence type="ECO:0000259" key="3">
    <source>
        <dbReference type="Pfam" id="PF00930"/>
    </source>
</evidence>